<comment type="function">
    <text evidence="3">This protein is an auxiliary protein of DNA polymerase delta and is involved in the control of eukaryotic DNA replication by increasing the polymerase's processivity during elongation of the leading strand.</text>
</comment>
<feature type="domain" description="Proliferating cell nuclear antigen PCNA C-terminal" evidence="8">
    <location>
        <begin position="212"/>
        <end position="272"/>
    </location>
</feature>
<protein>
    <recommendedName>
        <fullName evidence="3">DNA sliding clamp PCNA</fullName>
    </recommendedName>
</protein>
<dbReference type="Gene3D" id="3.10.150.10">
    <property type="entry name" value="DNA Polymerase III, subunit A, domain 2"/>
    <property type="match status" value="3"/>
</dbReference>
<dbReference type="GO" id="GO:0006275">
    <property type="term" value="P:regulation of DNA replication"/>
    <property type="evidence" value="ECO:0007669"/>
    <property type="project" value="InterPro"/>
</dbReference>
<feature type="region of interest" description="Disordered" evidence="5">
    <location>
        <begin position="262"/>
        <end position="437"/>
    </location>
</feature>
<evidence type="ECO:0000313" key="10">
    <source>
        <dbReference type="Proteomes" id="UP001342314"/>
    </source>
</evidence>
<feature type="domain" description="Proliferating cell nuclear antigen PCNA N-terminal" evidence="7">
    <location>
        <begin position="86"/>
        <end position="209"/>
    </location>
</feature>
<dbReference type="FunFam" id="3.10.150.10:FF:000008">
    <property type="entry name" value="Proliferating cell nuclear antigen"/>
    <property type="match status" value="1"/>
</dbReference>
<evidence type="ECO:0000256" key="1">
    <source>
        <dbReference type="ARBA" id="ARBA00010462"/>
    </source>
</evidence>
<keyword evidence="3" id="KW-0539">Nucleus</keyword>
<evidence type="ECO:0000256" key="5">
    <source>
        <dbReference type="SAM" id="MobiDB-lite"/>
    </source>
</evidence>
<keyword evidence="10" id="KW-1185">Reference proteome</keyword>
<dbReference type="PROSITE" id="PS00293">
    <property type="entry name" value="PCNA_2"/>
    <property type="match status" value="1"/>
</dbReference>
<dbReference type="PANTHER" id="PTHR11352:SF0">
    <property type="entry name" value="PROLIFERATING CELL NUCLEAR ANTIGEN"/>
    <property type="match status" value="1"/>
</dbReference>
<feature type="compositionally biased region" description="Acidic residues" evidence="5">
    <location>
        <begin position="359"/>
        <end position="373"/>
    </location>
</feature>
<evidence type="ECO:0000259" key="8">
    <source>
        <dbReference type="Pfam" id="PF02747"/>
    </source>
</evidence>
<comment type="similarity">
    <text evidence="1 4">Belongs to the PCNA family.</text>
</comment>
<accession>A0AAV5GI85</accession>
<dbReference type="GO" id="GO:0043626">
    <property type="term" value="C:PCNA complex"/>
    <property type="evidence" value="ECO:0007669"/>
    <property type="project" value="TreeGrafter"/>
</dbReference>
<dbReference type="GO" id="GO:0003677">
    <property type="term" value="F:DNA binding"/>
    <property type="evidence" value="ECO:0007669"/>
    <property type="project" value="UniProtKB-KW"/>
</dbReference>
<feature type="domain" description="Proliferating cell nuclear antigen PCNA C-terminal" evidence="8">
    <location>
        <begin position="435"/>
        <end position="499"/>
    </location>
</feature>
<comment type="subcellular location">
    <subcellularLocation>
        <location evidence="3">Nucleus</location>
    </subcellularLocation>
</comment>
<dbReference type="InterPro" id="IPR046938">
    <property type="entry name" value="DNA_clamp_sf"/>
</dbReference>
<feature type="chain" id="PRO_5043865125" description="DNA sliding clamp PCNA" evidence="6">
    <location>
        <begin position="19"/>
        <end position="503"/>
    </location>
</feature>
<comment type="caution">
    <text evidence="9">The sequence shown here is derived from an EMBL/GenBank/DDBJ whole genome shotgun (WGS) entry which is preliminary data.</text>
</comment>
<dbReference type="PANTHER" id="PTHR11352">
    <property type="entry name" value="PROLIFERATING CELL NUCLEAR ANTIGEN"/>
    <property type="match status" value="1"/>
</dbReference>
<dbReference type="NCBIfam" id="TIGR00590">
    <property type="entry name" value="pcna"/>
    <property type="match status" value="1"/>
</dbReference>
<dbReference type="EMBL" id="BQKY01000004">
    <property type="protein sequence ID" value="GJN88894.1"/>
    <property type="molecule type" value="Genomic_DNA"/>
</dbReference>
<evidence type="ECO:0000256" key="4">
    <source>
        <dbReference type="RuleBase" id="RU003671"/>
    </source>
</evidence>
<reference evidence="9 10" key="1">
    <citation type="submission" date="2021-12" db="EMBL/GenBank/DDBJ databases">
        <title>High titer production of polyol ester of fatty acids by Rhodotorula paludigena BS15 towards product separation-free biomass refinery.</title>
        <authorList>
            <person name="Mano J."/>
            <person name="Ono H."/>
            <person name="Tanaka T."/>
            <person name="Naito K."/>
            <person name="Sushida H."/>
            <person name="Ike M."/>
            <person name="Tokuyasu K."/>
            <person name="Kitaoka M."/>
        </authorList>
    </citation>
    <scope>NUCLEOTIDE SEQUENCE [LARGE SCALE GENOMIC DNA]</scope>
    <source>
        <strain evidence="9 10">BS15</strain>
    </source>
</reference>
<dbReference type="InterPro" id="IPR022648">
    <property type="entry name" value="Pr_cel_nuc_antig_N"/>
</dbReference>
<keyword evidence="2 4" id="KW-0238">DNA-binding</keyword>
<feature type="compositionally biased region" description="Basic and acidic residues" evidence="5">
    <location>
        <begin position="374"/>
        <end position="385"/>
    </location>
</feature>
<dbReference type="PRINTS" id="PR00339">
    <property type="entry name" value="PCNACYCLIN"/>
</dbReference>
<evidence type="ECO:0000259" key="7">
    <source>
        <dbReference type="Pfam" id="PF00705"/>
    </source>
</evidence>
<dbReference type="Pfam" id="PF00705">
    <property type="entry name" value="PCNA_N"/>
    <property type="match status" value="1"/>
</dbReference>
<feature type="compositionally biased region" description="Acidic residues" evidence="5">
    <location>
        <begin position="279"/>
        <end position="322"/>
    </location>
</feature>
<feature type="compositionally biased region" description="Basic residues" evidence="5">
    <location>
        <begin position="402"/>
        <end position="430"/>
    </location>
</feature>
<dbReference type="InterPro" id="IPR000730">
    <property type="entry name" value="Pr_cel_nuc_antig"/>
</dbReference>
<evidence type="ECO:0000313" key="9">
    <source>
        <dbReference type="EMBL" id="GJN88894.1"/>
    </source>
</evidence>
<dbReference type="InterPro" id="IPR022649">
    <property type="entry name" value="Pr_cel_nuc_antig_C"/>
</dbReference>
<sequence>MFLLALPLLSRSTAKTRARRVEDGQPPLAVHEALVWSALRLYLRAQGRVARWSSCTDGDAGNSSARRIACRGRRSCGERLATTPTEARLEQAEVLKKVRARAPVKELVTDANFDCSDEGIKLQAMDNSHVALVSLNLARSGFSQYRCDRDMSLGMSLASLSKIVKAAGNNDTITLRADESQDVLGLLFEAKKVDRVGEYEMKLMDIDQEHLGIPDTVYDAEVDLPSAEFARIIRDLKELGESVKIEVSKEGVRFSAEGDIGNASVTLKPSDRAGRANDDGSDSEEESEEEEDEEEEEEEEEEDEEPKEEDEDAELKDAEDEEDKKPEIDADADEEDGERVKKGSESPQKKRTKAVVLDSENEDENNDDDEDGEPSAKKVKSEKGAAKAVVKKEKKAPADKGKGKKKAAAAKKDKKKAKKDAKGKGKAKAKKGGDEGDNMAVHISLQQAVSLTFSIKYLANFAKSTPLSDRVQLHLSQEVPLLVAYPFEQGRIFYYLAPKIADE</sequence>
<keyword evidence="6" id="KW-0732">Signal</keyword>
<proteinExistence type="inferred from homology"/>
<dbReference type="Proteomes" id="UP001342314">
    <property type="component" value="Unassembled WGS sequence"/>
</dbReference>
<dbReference type="GO" id="GO:0006298">
    <property type="term" value="P:mismatch repair"/>
    <property type="evidence" value="ECO:0007669"/>
    <property type="project" value="TreeGrafter"/>
</dbReference>
<dbReference type="InterPro" id="IPR022659">
    <property type="entry name" value="Pr_cel_nuc_antig_CS"/>
</dbReference>
<dbReference type="GO" id="GO:0030337">
    <property type="term" value="F:DNA polymerase processivity factor activity"/>
    <property type="evidence" value="ECO:0007669"/>
    <property type="project" value="InterPro"/>
</dbReference>
<feature type="compositionally biased region" description="Basic and acidic residues" evidence="5">
    <location>
        <begin position="269"/>
        <end position="278"/>
    </location>
</feature>
<evidence type="ECO:0000256" key="3">
    <source>
        <dbReference type="RuleBase" id="RU000641"/>
    </source>
</evidence>
<dbReference type="CDD" id="cd00577">
    <property type="entry name" value="PCNA"/>
    <property type="match status" value="1"/>
</dbReference>
<dbReference type="SUPFAM" id="SSF55979">
    <property type="entry name" value="DNA clamp"/>
    <property type="match status" value="2"/>
</dbReference>
<evidence type="ECO:0000256" key="2">
    <source>
        <dbReference type="ARBA" id="ARBA00023125"/>
    </source>
</evidence>
<organism evidence="9 10">
    <name type="scientific">Rhodotorula paludigena</name>
    <dbReference type="NCBI Taxonomy" id="86838"/>
    <lineage>
        <taxon>Eukaryota</taxon>
        <taxon>Fungi</taxon>
        <taxon>Dikarya</taxon>
        <taxon>Basidiomycota</taxon>
        <taxon>Pucciniomycotina</taxon>
        <taxon>Microbotryomycetes</taxon>
        <taxon>Sporidiobolales</taxon>
        <taxon>Sporidiobolaceae</taxon>
        <taxon>Rhodotorula</taxon>
    </lineage>
</organism>
<dbReference type="Pfam" id="PF02747">
    <property type="entry name" value="PCNA_C"/>
    <property type="match status" value="2"/>
</dbReference>
<evidence type="ECO:0000256" key="6">
    <source>
        <dbReference type="SAM" id="SignalP"/>
    </source>
</evidence>
<name>A0AAV5GI85_9BASI</name>
<keyword evidence="4" id="KW-0235">DNA replication</keyword>
<dbReference type="AlphaFoldDB" id="A0AAV5GI85"/>
<dbReference type="GO" id="GO:0006272">
    <property type="term" value="P:leading strand elongation"/>
    <property type="evidence" value="ECO:0007669"/>
    <property type="project" value="TreeGrafter"/>
</dbReference>
<dbReference type="PROSITE" id="PS01251">
    <property type="entry name" value="PCNA_1"/>
    <property type="match status" value="1"/>
</dbReference>
<feature type="signal peptide" evidence="6">
    <location>
        <begin position="1"/>
        <end position="18"/>
    </location>
</feature>
<gene>
    <name evidence="9" type="ORF">Rhopal_001865-T1</name>
</gene>
<feature type="compositionally biased region" description="Basic and acidic residues" evidence="5">
    <location>
        <begin position="338"/>
        <end position="348"/>
    </location>
</feature>
<dbReference type="GO" id="GO:0019985">
    <property type="term" value="P:translesion synthesis"/>
    <property type="evidence" value="ECO:0007669"/>
    <property type="project" value="TreeGrafter"/>
</dbReference>